<organism evidence="2 3">
    <name type="scientific">Choiromyces venosus 120613-1</name>
    <dbReference type="NCBI Taxonomy" id="1336337"/>
    <lineage>
        <taxon>Eukaryota</taxon>
        <taxon>Fungi</taxon>
        <taxon>Dikarya</taxon>
        <taxon>Ascomycota</taxon>
        <taxon>Pezizomycotina</taxon>
        <taxon>Pezizomycetes</taxon>
        <taxon>Pezizales</taxon>
        <taxon>Tuberaceae</taxon>
        <taxon>Choiromyces</taxon>
    </lineage>
</organism>
<keyword evidence="1" id="KW-1133">Transmembrane helix</keyword>
<feature type="transmembrane region" description="Helical" evidence="1">
    <location>
        <begin position="83"/>
        <end position="103"/>
    </location>
</feature>
<evidence type="ECO:0000313" key="3">
    <source>
        <dbReference type="Proteomes" id="UP000276215"/>
    </source>
</evidence>
<evidence type="ECO:0000256" key="1">
    <source>
        <dbReference type="SAM" id="Phobius"/>
    </source>
</evidence>
<dbReference type="EMBL" id="ML120472">
    <property type="protein sequence ID" value="RPA92484.1"/>
    <property type="molecule type" value="Genomic_DNA"/>
</dbReference>
<dbReference type="Proteomes" id="UP000276215">
    <property type="component" value="Unassembled WGS sequence"/>
</dbReference>
<reference evidence="2 3" key="1">
    <citation type="journal article" date="2018" name="Nat. Ecol. Evol.">
        <title>Pezizomycetes genomes reveal the molecular basis of ectomycorrhizal truffle lifestyle.</title>
        <authorList>
            <person name="Murat C."/>
            <person name="Payen T."/>
            <person name="Noel B."/>
            <person name="Kuo A."/>
            <person name="Morin E."/>
            <person name="Chen J."/>
            <person name="Kohler A."/>
            <person name="Krizsan K."/>
            <person name="Balestrini R."/>
            <person name="Da Silva C."/>
            <person name="Montanini B."/>
            <person name="Hainaut M."/>
            <person name="Levati E."/>
            <person name="Barry K.W."/>
            <person name="Belfiori B."/>
            <person name="Cichocki N."/>
            <person name="Clum A."/>
            <person name="Dockter R.B."/>
            <person name="Fauchery L."/>
            <person name="Guy J."/>
            <person name="Iotti M."/>
            <person name="Le Tacon F."/>
            <person name="Lindquist E.A."/>
            <person name="Lipzen A."/>
            <person name="Malagnac F."/>
            <person name="Mello A."/>
            <person name="Molinier V."/>
            <person name="Miyauchi S."/>
            <person name="Poulain J."/>
            <person name="Riccioni C."/>
            <person name="Rubini A."/>
            <person name="Sitrit Y."/>
            <person name="Splivallo R."/>
            <person name="Traeger S."/>
            <person name="Wang M."/>
            <person name="Zifcakova L."/>
            <person name="Wipf D."/>
            <person name="Zambonelli A."/>
            <person name="Paolocci F."/>
            <person name="Nowrousian M."/>
            <person name="Ottonello S."/>
            <person name="Baldrian P."/>
            <person name="Spatafora J.W."/>
            <person name="Henrissat B."/>
            <person name="Nagy L.G."/>
            <person name="Aury J.M."/>
            <person name="Wincker P."/>
            <person name="Grigoriev I.V."/>
            <person name="Bonfante P."/>
            <person name="Martin F.M."/>
        </authorList>
    </citation>
    <scope>NUCLEOTIDE SEQUENCE [LARGE SCALE GENOMIC DNA]</scope>
    <source>
        <strain evidence="2 3">120613-1</strain>
    </source>
</reference>
<keyword evidence="1" id="KW-0812">Transmembrane</keyword>
<name>A0A3N4JF74_9PEZI</name>
<keyword evidence="1" id="KW-0472">Membrane</keyword>
<keyword evidence="3" id="KW-1185">Reference proteome</keyword>
<gene>
    <name evidence="2" type="ORF">L873DRAFT_1861655</name>
</gene>
<proteinExistence type="predicted"/>
<sequence>MSNAQKDIISTFFYCLQNITLVAQIIGQPWTTVKSFLVWTYECQSLENLLRPSHTPILSHPQCHIIIRAANSNQKMTRSDFRINMHLLALFHFLLVTLCTILSDMT</sequence>
<evidence type="ECO:0000313" key="2">
    <source>
        <dbReference type="EMBL" id="RPA92484.1"/>
    </source>
</evidence>
<dbReference type="AlphaFoldDB" id="A0A3N4JF74"/>
<accession>A0A3N4JF74</accession>
<protein>
    <submittedName>
        <fullName evidence="2">Uncharacterized protein</fullName>
    </submittedName>
</protein>